<keyword evidence="3" id="KW-0812">Transmembrane</keyword>
<evidence type="ECO:0000256" key="3">
    <source>
        <dbReference type="SAM" id="Phobius"/>
    </source>
</evidence>
<evidence type="ECO:0000256" key="2">
    <source>
        <dbReference type="ARBA" id="ARBA00034247"/>
    </source>
</evidence>
<accession>A0A1I0P5I2</accession>
<feature type="transmembrane region" description="Helical" evidence="3">
    <location>
        <begin position="27"/>
        <end position="45"/>
    </location>
</feature>
<reference evidence="5 6" key="1">
    <citation type="submission" date="2016-10" db="EMBL/GenBank/DDBJ databases">
        <authorList>
            <person name="de Groot N.N."/>
        </authorList>
    </citation>
    <scope>NUCLEOTIDE SEQUENCE [LARGE SCALE GENOMIC DNA]</scope>
    <source>
        <strain evidence="5 6">DSM 17925</strain>
    </source>
</reference>
<sequence>MSKSGLPKFLLAMFAPKRRWEYVTKPASTLAVFVLIYVAAEVLVFGWEPANLPRRMALVLAIQLPFTAVAFILVHYLDNLQSNLANLAMTDVLTGLPNRRAFIERVRIFQKRGVVGFLLIIDADHFKRINDTYGHAVGDACLQAIANRLDDVTDTHDYIGRIGGEEFAVYLAHSTRENLQLVGRQLCQEIRVPLTSQSHVLRFTLSVGACETKPREGIETALARADEALYVAKDTGRARLVVWSRSMRDAA</sequence>
<dbReference type="AlphaFoldDB" id="A0A1I0P5I2"/>
<gene>
    <name evidence="5" type="ORF">SAMN04488515_0988</name>
</gene>
<dbReference type="Pfam" id="PF00990">
    <property type="entry name" value="GGDEF"/>
    <property type="match status" value="1"/>
</dbReference>
<comment type="catalytic activity">
    <reaction evidence="2">
        <text>2 GTP = 3',3'-c-di-GMP + 2 diphosphate</text>
        <dbReference type="Rhea" id="RHEA:24898"/>
        <dbReference type="ChEBI" id="CHEBI:33019"/>
        <dbReference type="ChEBI" id="CHEBI:37565"/>
        <dbReference type="ChEBI" id="CHEBI:58805"/>
        <dbReference type="EC" id="2.7.7.65"/>
    </reaction>
</comment>
<dbReference type="FunFam" id="3.30.70.270:FF:000001">
    <property type="entry name" value="Diguanylate cyclase domain protein"/>
    <property type="match status" value="1"/>
</dbReference>
<evidence type="ECO:0000313" key="6">
    <source>
        <dbReference type="Proteomes" id="UP000199167"/>
    </source>
</evidence>
<evidence type="ECO:0000259" key="4">
    <source>
        <dbReference type="PROSITE" id="PS50887"/>
    </source>
</evidence>
<dbReference type="SUPFAM" id="SSF55073">
    <property type="entry name" value="Nucleotide cyclase"/>
    <property type="match status" value="1"/>
</dbReference>
<evidence type="ECO:0000313" key="5">
    <source>
        <dbReference type="EMBL" id="SEW08765.1"/>
    </source>
</evidence>
<name>A0A1I0P5I2_9RHOB</name>
<dbReference type="NCBIfam" id="TIGR00254">
    <property type="entry name" value="GGDEF"/>
    <property type="match status" value="1"/>
</dbReference>
<feature type="transmembrane region" description="Helical" evidence="3">
    <location>
        <begin position="57"/>
        <end position="77"/>
    </location>
</feature>
<dbReference type="GO" id="GO:0043709">
    <property type="term" value="P:cell adhesion involved in single-species biofilm formation"/>
    <property type="evidence" value="ECO:0007669"/>
    <property type="project" value="TreeGrafter"/>
</dbReference>
<feature type="domain" description="GGDEF" evidence="4">
    <location>
        <begin position="114"/>
        <end position="245"/>
    </location>
</feature>
<dbReference type="PANTHER" id="PTHR45138:SF9">
    <property type="entry name" value="DIGUANYLATE CYCLASE DGCM-RELATED"/>
    <property type="match status" value="1"/>
</dbReference>
<dbReference type="GO" id="GO:0052621">
    <property type="term" value="F:diguanylate cyclase activity"/>
    <property type="evidence" value="ECO:0007669"/>
    <property type="project" value="UniProtKB-EC"/>
</dbReference>
<dbReference type="Gene3D" id="3.30.70.270">
    <property type="match status" value="1"/>
</dbReference>
<dbReference type="InterPro" id="IPR029787">
    <property type="entry name" value="Nucleotide_cyclase"/>
</dbReference>
<dbReference type="PROSITE" id="PS50887">
    <property type="entry name" value="GGDEF"/>
    <property type="match status" value="1"/>
</dbReference>
<organism evidence="5 6">
    <name type="scientific">Cognatiyoonia koreensis</name>
    <dbReference type="NCBI Taxonomy" id="364200"/>
    <lineage>
        <taxon>Bacteria</taxon>
        <taxon>Pseudomonadati</taxon>
        <taxon>Pseudomonadota</taxon>
        <taxon>Alphaproteobacteria</taxon>
        <taxon>Rhodobacterales</taxon>
        <taxon>Paracoccaceae</taxon>
        <taxon>Cognatiyoonia</taxon>
    </lineage>
</organism>
<dbReference type="EC" id="2.7.7.65" evidence="1"/>
<keyword evidence="3" id="KW-0472">Membrane</keyword>
<evidence type="ECO:0000256" key="1">
    <source>
        <dbReference type="ARBA" id="ARBA00012528"/>
    </source>
</evidence>
<proteinExistence type="predicted"/>
<dbReference type="STRING" id="364200.SAMN04488515_0988"/>
<dbReference type="PANTHER" id="PTHR45138">
    <property type="entry name" value="REGULATORY COMPONENTS OF SENSORY TRANSDUCTION SYSTEM"/>
    <property type="match status" value="1"/>
</dbReference>
<dbReference type="GO" id="GO:1902201">
    <property type="term" value="P:negative regulation of bacterial-type flagellum-dependent cell motility"/>
    <property type="evidence" value="ECO:0007669"/>
    <property type="project" value="TreeGrafter"/>
</dbReference>
<protein>
    <recommendedName>
        <fullName evidence="1">diguanylate cyclase</fullName>
        <ecNumber evidence="1">2.7.7.65</ecNumber>
    </recommendedName>
</protein>
<keyword evidence="3" id="KW-1133">Transmembrane helix</keyword>
<dbReference type="Proteomes" id="UP000199167">
    <property type="component" value="Unassembled WGS sequence"/>
</dbReference>
<dbReference type="SMART" id="SM00267">
    <property type="entry name" value="GGDEF"/>
    <property type="match status" value="1"/>
</dbReference>
<dbReference type="InterPro" id="IPR050469">
    <property type="entry name" value="Diguanylate_Cyclase"/>
</dbReference>
<dbReference type="InterPro" id="IPR043128">
    <property type="entry name" value="Rev_trsase/Diguanyl_cyclase"/>
</dbReference>
<keyword evidence="6" id="KW-1185">Reference proteome</keyword>
<dbReference type="GO" id="GO:0005886">
    <property type="term" value="C:plasma membrane"/>
    <property type="evidence" value="ECO:0007669"/>
    <property type="project" value="TreeGrafter"/>
</dbReference>
<dbReference type="RefSeq" id="WP_165611785.1">
    <property type="nucleotide sequence ID" value="NZ_FOIZ01000001.1"/>
</dbReference>
<dbReference type="InterPro" id="IPR000160">
    <property type="entry name" value="GGDEF_dom"/>
</dbReference>
<dbReference type="EMBL" id="FOIZ01000001">
    <property type="protein sequence ID" value="SEW08765.1"/>
    <property type="molecule type" value="Genomic_DNA"/>
</dbReference>
<dbReference type="CDD" id="cd01949">
    <property type="entry name" value="GGDEF"/>
    <property type="match status" value="1"/>
</dbReference>